<organism evidence="4 5">
    <name type="scientific">Gigaspora rosea</name>
    <dbReference type="NCBI Taxonomy" id="44941"/>
    <lineage>
        <taxon>Eukaryota</taxon>
        <taxon>Fungi</taxon>
        <taxon>Fungi incertae sedis</taxon>
        <taxon>Mucoromycota</taxon>
        <taxon>Glomeromycotina</taxon>
        <taxon>Glomeromycetes</taxon>
        <taxon>Diversisporales</taxon>
        <taxon>Gigasporaceae</taxon>
        <taxon>Gigaspora</taxon>
    </lineage>
</organism>
<dbReference type="EMBL" id="QKWP01000335">
    <property type="protein sequence ID" value="RIB21916.1"/>
    <property type="molecule type" value="Genomic_DNA"/>
</dbReference>
<dbReference type="GO" id="GO:0006355">
    <property type="term" value="P:regulation of DNA-templated transcription"/>
    <property type="evidence" value="ECO:0007669"/>
    <property type="project" value="InterPro"/>
</dbReference>
<evidence type="ECO:0000259" key="3">
    <source>
        <dbReference type="PROSITE" id="PS50966"/>
    </source>
</evidence>
<keyword evidence="1" id="KW-0863">Zinc-finger</keyword>
<keyword evidence="5" id="KW-1185">Reference proteome</keyword>
<dbReference type="GO" id="GO:0008270">
    <property type="term" value="F:zinc ion binding"/>
    <property type="evidence" value="ECO:0007669"/>
    <property type="project" value="UniProtKB-KW"/>
</dbReference>
<feature type="domain" description="SWIM-type" evidence="3">
    <location>
        <begin position="224"/>
        <end position="258"/>
    </location>
</feature>
<dbReference type="OrthoDB" id="2408052at2759"/>
<gene>
    <name evidence="4" type="ORF">C2G38_2175336</name>
</gene>
<dbReference type="PANTHER" id="PTHR31669">
    <property type="entry name" value="PROTEIN FAR1-RELATED SEQUENCE 10-RELATED"/>
    <property type="match status" value="1"/>
</dbReference>
<proteinExistence type="predicted"/>
<dbReference type="InterPro" id="IPR007527">
    <property type="entry name" value="Znf_SWIM"/>
</dbReference>
<evidence type="ECO:0000313" key="4">
    <source>
        <dbReference type="EMBL" id="RIB21916.1"/>
    </source>
</evidence>
<feature type="compositionally biased region" description="Acidic residues" evidence="2">
    <location>
        <begin position="378"/>
        <end position="394"/>
    </location>
</feature>
<accession>A0A397VS22</accession>
<reference evidence="4 5" key="1">
    <citation type="submission" date="2018-06" db="EMBL/GenBank/DDBJ databases">
        <title>Comparative genomics reveals the genomic features of Rhizophagus irregularis, R. cerebriforme, R. diaphanum and Gigaspora rosea, and their symbiotic lifestyle signature.</title>
        <authorList>
            <person name="Morin E."/>
            <person name="San Clemente H."/>
            <person name="Chen E.C.H."/>
            <person name="De La Providencia I."/>
            <person name="Hainaut M."/>
            <person name="Kuo A."/>
            <person name="Kohler A."/>
            <person name="Murat C."/>
            <person name="Tang N."/>
            <person name="Roy S."/>
            <person name="Loubradou J."/>
            <person name="Henrissat B."/>
            <person name="Grigoriev I.V."/>
            <person name="Corradi N."/>
            <person name="Roux C."/>
            <person name="Martin F.M."/>
        </authorList>
    </citation>
    <scope>NUCLEOTIDE SEQUENCE [LARGE SCALE GENOMIC DNA]</scope>
    <source>
        <strain evidence="4 5">DAOM 194757</strain>
    </source>
</reference>
<dbReference type="InterPro" id="IPR031052">
    <property type="entry name" value="FHY3/FAR1"/>
</dbReference>
<sequence>MLLNLFVIVDNHHHSRIVVQSLVQDETISSYKWILPKVIFTDADSAIVSAISQISYKIGFGVVIVIVKQNYHRWEELLIQYPVSKNYLIQLWKSRQLWAKIYVFMTFCAGMQSTQWVEAIQLKLERESQYQRLSEYKNVLPTRGLSSVQNVLIKPIQDEFNKYLTLESALLPNAHEYTEGYLEDEYDALQASLKNIINMVNCENIIEIWKVSLFDQYNNNYPHYVILLTDNSYLCTCLYIISNSFYCRHFFNIFKISRNAKFDIKLISKHWYTESMQASDYSVIMGTAASEFDTYEEMNQDTYEEVNQVISIHGPDTTDSEGHTGVDTTEQTIVDINKIENPKKLKHKGHPKLMGPMQQSVFQDLDTRQNKSRQITETDSEDEDIEDEDGPSRK</sequence>
<dbReference type="Proteomes" id="UP000266673">
    <property type="component" value="Unassembled WGS sequence"/>
</dbReference>
<dbReference type="PROSITE" id="PS50966">
    <property type="entry name" value="ZF_SWIM"/>
    <property type="match status" value="1"/>
</dbReference>
<name>A0A397VS22_9GLOM</name>
<feature type="region of interest" description="Disordered" evidence="2">
    <location>
        <begin position="342"/>
        <end position="394"/>
    </location>
</feature>
<dbReference type="STRING" id="44941.A0A397VS22"/>
<protein>
    <recommendedName>
        <fullName evidence="3">SWIM-type domain-containing protein</fullName>
    </recommendedName>
</protein>
<dbReference type="PANTHER" id="PTHR31669:SF251">
    <property type="entry name" value="PROTEIN FAR1-RELATED SEQUENCE"/>
    <property type="match status" value="1"/>
</dbReference>
<evidence type="ECO:0000313" key="5">
    <source>
        <dbReference type="Proteomes" id="UP000266673"/>
    </source>
</evidence>
<evidence type="ECO:0000256" key="2">
    <source>
        <dbReference type="SAM" id="MobiDB-lite"/>
    </source>
</evidence>
<evidence type="ECO:0000256" key="1">
    <source>
        <dbReference type="PROSITE-ProRule" id="PRU00325"/>
    </source>
</evidence>
<keyword evidence="1" id="KW-0479">Metal-binding</keyword>
<keyword evidence="1" id="KW-0862">Zinc</keyword>
<comment type="caution">
    <text evidence="4">The sequence shown here is derived from an EMBL/GenBank/DDBJ whole genome shotgun (WGS) entry which is preliminary data.</text>
</comment>
<dbReference type="AlphaFoldDB" id="A0A397VS22"/>